<keyword evidence="2" id="KW-1185">Reference proteome</keyword>
<dbReference type="EMBL" id="QPFP01000032">
    <property type="protein sequence ID" value="TEB28524.1"/>
    <property type="molecule type" value="Genomic_DNA"/>
</dbReference>
<accession>A0A4Y7T3I1</accession>
<name>A0A4Y7T3I1_COPMI</name>
<dbReference type="AlphaFoldDB" id="A0A4Y7T3I1"/>
<evidence type="ECO:0000313" key="1">
    <source>
        <dbReference type="EMBL" id="TEB28524.1"/>
    </source>
</evidence>
<comment type="caution">
    <text evidence="1">The sequence shown here is derived from an EMBL/GenBank/DDBJ whole genome shotgun (WGS) entry which is preliminary data.</text>
</comment>
<sequence>MPTREQKEAKLAEFNTLVGADGPVYRTQGDLEQVQCPKCEGWISLGPGGLGNVVHRHVDSKTCLATQKKIGKIPPSSKPERKTMLSFFSHKPKPVKVVTTTTESPLISTQPNLEALASSELLPLHDESSPTTGLNVIFTDPTTPPPSLGTTEKVVYGPETDPAFNDHPKAWQELAHMSAKLVCPTKGTENDYLADFEGPTNVHDNPNIMDEDVMEEVVNPLCHRVFGYGDAIRQEQYFVEECGVRASMFQDRMERLFNSLKKWGATKGLDEEILPQPVTLRPALCFTLPHMSCRMPVDVQ</sequence>
<organism evidence="1 2">
    <name type="scientific">Coprinellus micaceus</name>
    <name type="common">Glistening ink-cap mushroom</name>
    <name type="synonym">Coprinus micaceus</name>
    <dbReference type="NCBI Taxonomy" id="71717"/>
    <lineage>
        <taxon>Eukaryota</taxon>
        <taxon>Fungi</taxon>
        <taxon>Dikarya</taxon>
        <taxon>Basidiomycota</taxon>
        <taxon>Agaricomycotina</taxon>
        <taxon>Agaricomycetes</taxon>
        <taxon>Agaricomycetidae</taxon>
        <taxon>Agaricales</taxon>
        <taxon>Agaricineae</taxon>
        <taxon>Psathyrellaceae</taxon>
        <taxon>Coprinellus</taxon>
    </lineage>
</organism>
<evidence type="ECO:0000313" key="2">
    <source>
        <dbReference type="Proteomes" id="UP000298030"/>
    </source>
</evidence>
<proteinExistence type="predicted"/>
<reference evidence="1 2" key="1">
    <citation type="journal article" date="2019" name="Nat. Ecol. Evol.">
        <title>Megaphylogeny resolves global patterns of mushroom evolution.</title>
        <authorList>
            <person name="Varga T."/>
            <person name="Krizsan K."/>
            <person name="Foldi C."/>
            <person name="Dima B."/>
            <person name="Sanchez-Garcia M."/>
            <person name="Sanchez-Ramirez S."/>
            <person name="Szollosi G.J."/>
            <person name="Szarkandi J.G."/>
            <person name="Papp V."/>
            <person name="Albert L."/>
            <person name="Andreopoulos W."/>
            <person name="Angelini C."/>
            <person name="Antonin V."/>
            <person name="Barry K.W."/>
            <person name="Bougher N.L."/>
            <person name="Buchanan P."/>
            <person name="Buyck B."/>
            <person name="Bense V."/>
            <person name="Catcheside P."/>
            <person name="Chovatia M."/>
            <person name="Cooper J."/>
            <person name="Damon W."/>
            <person name="Desjardin D."/>
            <person name="Finy P."/>
            <person name="Geml J."/>
            <person name="Haridas S."/>
            <person name="Hughes K."/>
            <person name="Justo A."/>
            <person name="Karasinski D."/>
            <person name="Kautmanova I."/>
            <person name="Kiss B."/>
            <person name="Kocsube S."/>
            <person name="Kotiranta H."/>
            <person name="LaButti K.M."/>
            <person name="Lechner B.E."/>
            <person name="Liimatainen K."/>
            <person name="Lipzen A."/>
            <person name="Lukacs Z."/>
            <person name="Mihaltcheva S."/>
            <person name="Morgado L.N."/>
            <person name="Niskanen T."/>
            <person name="Noordeloos M.E."/>
            <person name="Ohm R.A."/>
            <person name="Ortiz-Santana B."/>
            <person name="Ovrebo C."/>
            <person name="Racz N."/>
            <person name="Riley R."/>
            <person name="Savchenko A."/>
            <person name="Shiryaev A."/>
            <person name="Soop K."/>
            <person name="Spirin V."/>
            <person name="Szebenyi C."/>
            <person name="Tomsovsky M."/>
            <person name="Tulloss R.E."/>
            <person name="Uehling J."/>
            <person name="Grigoriev I.V."/>
            <person name="Vagvolgyi C."/>
            <person name="Papp T."/>
            <person name="Martin F.M."/>
            <person name="Miettinen O."/>
            <person name="Hibbett D.S."/>
            <person name="Nagy L.G."/>
        </authorList>
    </citation>
    <scope>NUCLEOTIDE SEQUENCE [LARGE SCALE GENOMIC DNA]</scope>
    <source>
        <strain evidence="1 2">FP101781</strain>
    </source>
</reference>
<protein>
    <submittedName>
        <fullName evidence="1">Uncharacterized protein</fullName>
    </submittedName>
</protein>
<gene>
    <name evidence="1" type="ORF">FA13DRAFT_1793991</name>
</gene>
<dbReference type="Proteomes" id="UP000298030">
    <property type="component" value="Unassembled WGS sequence"/>
</dbReference>